<reference evidence="4 5" key="1">
    <citation type="submission" date="2018-04" db="EMBL/GenBank/DDBJ databases">
        <title>WGS assembly of Panicum hallii var. hallii HAL2.</title>
        <authorList>
            <person name="Lovell J."/>
            <person name="Jenkins J."/>
            <person name="Lowry D."/>
            <person name="Mamidi S."/>
            <person name="Sreedasyam A."/>
            <person name="Weng X."/>
            <person name="Barry K."/>
            <person name="Bonette J."/>
            <person name="Campitelli B."/>
            <person name="Daum C."/>
            <person name="Gordon S."/>
            <person name="Gould B."/>
            <person name="Lipzen A."/>
            <person name="MacQueen A."/>
            <person name="Palacio-Mejia J."/>
            <person name="Plott C."/>
            <person name="Shakirov E."/>
            <person name="Shu S."/>
            <person name="Yoshinaga Y."/>
            <person name="Zane M."/>
            <person name="Rokhsar D."/>
            <person name="Grimwood J."/>
            <person name="Schmutz J."/>
            <person name="Juenger T."/>
        </authorList>
    </citation>
    <scope>NUCLEOTIDE SEQUENCE [LARGE SCALE GENOMIC DNA]</scope>
    <source>
        <strain evidence="5">cv. HAL2</strain>
    </source>
</reference>
<feature type="region of interest" description="Disordered" evidence="1">
    <location>
        <begin position="99"/>
        <end position="125"/>
    </location>
</feature>
<keyword evidence="3" id="KW-0732">Signal</keyword>
<feature type="compositionally biased region" description="Polar residues" evidence="1">
    <location>
        <begin position="116"/>
        <end position="125"/>
    </location>
</feature>
<evidence type="ECO:0000256" key="2">
    <source>
        <dbReference type="SAM" id="Phobius"/>
    </source>
</evidence>
<gene>
    <name evidence="4" type="ORF">GQ55_4G116000</name>
</gene>
<organism evidence="4 5">
    <name type="scientific">Panicum hallii var. hallii</name>
    <dbReference type="NCBI Taxonomy" id="1504633"/>
    <lineage>
        <taxon>Eukaryota</taxon>
        <taxon>Viridiplantae</taxon>
        <taxon>Streptophyta</taxon>
        <taxon>Embryophyta</taxon>
        <taxon>Tracheophyta</taxon>
        <taxon>Spermatophyta</taxon>
        <taxon>Magnoliopsida</taxon>
        <taxon>Liliopsida</taxon>
        <taxon>Poales</taxon>
        <taxon>Poaceae</taxon>
        <taxon>PACMAD clade</taxon>
        <taxon>Panicoideae</taxon>
        <taxon>Panicodae</taxon>
        <taxon>Paniceae</taxon>
        <taxon>Panicinae</taxon>
        <taxon>Panicum</taxon>
        <taxon>Panicum sect. Panicum</taxon>
    </lineage>
</organism>
<accession>A0A2T7DXN4</accession>
<evidence type="ECO:0000256" key="3">
    <source>
        <dbReference type="SAM" id="SignalP"/>
    </source>
</evidence>
<evidence type="ECO:0000313" key="4">
    <source>
        <dbReference type="EMBL" id="PUZ60338.1"/>
    </source>
</evidence>
<feature type="chain" id="PRO_5015736936" evidence="3">
    <location>
        <begin position="18"/>
        <end position="125"/>
    </location>
</feature>
<keyword evidence="5" id="KW-1185">Reference proteome</keyword>
<evidence type="ECO:0000313" key="5">
    <source>
        <dbReference type="Proteomes" id="UP000244336"/>
    </source>
</evidence>
<feature type="signal peptide" evidence="3">
    <location>
        <begin position="1"/>
        <end position="17"/>
    </location>
</feature>
<dbReference type="Gramene" id="PUZ60338">
    <property type="protein sequence ID" value="PUZ60338"/>
    <property type="gene ID" value="GQ55_4G116000"/>
</dbReference>
<feature type="transmembrane region" description="Helical" evidence="2">
    <location>
        <begin position="68"/>
        <end position="89"/>
    </location>
</feature>
<name>A0A2T7DXN4_9POAL</name>
<keyword evidence="2" id="KW-1133">Transmembrane helix</keyword>
<dbReference type="AlphaFoldDB" id="A0A2T7DXN4"/>
<sequence length="125" mass="14516">MWCRNTWLLVKIYEVSCVRWQISTRAWLPLNFEEHLLSMASRYFQKALMNYQRTMQVFFLKKSLYLSIYWNKVEMCCLFLLFASLFAGLRARPRSVAASLTTGKAPTGSKLFLTGSARSSPTPSR</sequence>
<proteinExistence type="predicted"/>
<keyword evidence="2" id="KW-0472">Membrane</keyword>
<evidence type="ECO:0000256" key="1">
    <source>
        <dbReference type="SAM" id="MobiDB-lite"/>
    </source>
</evidence>
<keyword evidence="2" id="KW-0812">Transmembrane</keyword>
<dbReference type="Proteomes" id="UP000244336">
    <property type="component" value="Chromosome 4"/>
</dbReference>
<protein>
    <submittedName>
        <fullName evidence="4">Uncharacterized protein</fullName>
    </submittedName>
</protein>
<dbReference type="EMBL" id="CM009752">
    <property type="protein sequence ID" value="PUZ60338.1"/>
    <property type="molecule type" value="Genomic_DNA"/>
</dbReference>